<name>A0ABY7BTX9_9HYPH</name>
<evidence type="ECO:0000313" key="2">
    <source>
        <dbReference type="Proteomes" id="UP001164020"/>
    </source>
</evidence>
<organism evidence="1 2">
    <name type="scientific">Jiella pelagia</name>
    <dbReference type="NCBI Taxonomy" id="2986949"/>
    <lineage>
        <taxon>Bacteria</taxon>
        <taxon>Pseudomonadati</taxon>
        <taxon>Pseudomonadota</taxon>
        <taxon>Alphaproteobacteria</taxon>
        <taxon>Hyphomicrobiales</taxon>
        <taxon>Aurantimonadaceae</taxon>
        <taxon>Jiella</taxon>
    </lineage>
</organism>
<keyword evidence="2" id="KW-1185">Reference proteome</keyword>
<sequence>MAAISHVHTIQRAAEILGRNEELLWEIFDQLEPEDGVIWIIDTDDRQTFAFTDSGIDALRDIIADQIEGAAKTT</sequence>
<keyword evidence="1" id="KW-0614">Plasmid</keyword>
<geneLocation type="plasmid" evidence="1 2">
    <name>unnamed1</name>
</geneLocation>
<reference evidence="1" key="1">
    <citation type="submission" date="2022-12" db="EMBL/GenBank/DDBJ databases">
        <title>Jiella pelagia sp. nov., isolated from phosphonate enriched culture of Northwest Pacific surface seawater.</title>
        <authorList>
            <person name="Shin D.Y."/>
            <person name="Hwang C.Y."/>
        </authorList>
    </citation>
    <scope>NUCLEOTIDE SEQUENCE</scope>
    <source>
        <strain evidence="1">HL-NP1</strain>
        <plasmid evidence="1">unnamed1</plasmid>
    </source>
</reference>
<accession>A0ABY7BTX9</accession>
<proteinExistence type="predicted"/>
<dbReference type="EMBL" id="CP114028">
    <property type="protein sequence ID" value="WAP66737.1"/>
    <property type="molecule type" value="Genomic_DNA"/>
</dbReference>
<dbReference type="Proteomes" id="UP001164020">
    <property type="component" value="Plasmid unnamed1"/>
</dbReference>
<dbReference type="RefSeq" id="WP_268879182.1">
    <property type="nucleotide sequence ID" value="NZ_CP114028.1"/>
</dbReference>
<evidence type="ECO:0000313" key="1">
    <source>
        <dbReference type="EMBL" id="WAP66737.1"/>
    </source>
</evidence>
<protein>
    <submittedName>
        <fullName evidence="1">Uncharacterized protein</fullName>
    </submittedName>
</protein>
<gene>
    <name evidence="1" type="ORF">OH818_00800</name>
</gene>